<organism evidence="7 8">
    <name type="scientific">Enterococcus florum</name>
    <dbReference type="NCBI Taxonomy" id="2480627"/>
    <lineage>
        <taxon>Bacteria</taxon>
        <taxon>Bacillati</taxon>
        <taxon>Bacillota</taxon>
        <taxon>Bacilli</taxon>
        <taxon>Lactobacillales</taxon>
        <taxon>Enterococcaceae</taxon>
        <taxon>Enterococcus</taxon>
    </lineage>
</organism>
<gene>
    <name evidence="7" type="ORF">NRIC_24090</name>
</gene>
<proteinExistence type="inferred from homology"/>
<evidence type="ECO:0000256" key="6">
    <source>
        <dbReference type="RuleBase" id="RU004379"/>
    </source>
</evidence>
<feature type="transmembrane region" description="Helical" evidence="6">
    <location>
        <begin position="78"/>
        <end position="101"/>
    </location>
</feature>
<reference evidence="8" key="1">
    <citation type="submission" date="2019-02" db="EMBL/GenBank/DDBJ databases">
        <title>Draft genome sequence of Enterococcus sp. Gos25-1.</title>
        <authorList>
            <person name="Tanaka N."/>
            <person name="Shiwa Y."/>
            <person name="Fujita N."/>
        </authorList>
    </citation>
    <scope>NUCLEOTIDE SEQUENCE [LARGE SCALE GENOMIC DNA]</scope>
    <source>
        <strain evidence="8">Gos25-1</strain>
    </source>
</reference>
<feature type="transmembrane region" description="Helical" evidence="6">
    <location>
        <begin position="200"/>
        <end position="223"/>
    </location>
</feature>
<name>A0A4P5PEE8_9ENTE</name>
<comment type="subcellular location">
    <subcellularLocation>
        <location evidence="1">Membrane</location>
        <topology evidence="1">Multi-pass membrane protein</topology>
    </subcellularLocation>
</comment>
<evidence type="ECO:0000256" key="5">
    <source>
        <dbReference type="ARBA" id="ARBA00023136"/>
    </source>
</evidence>
<dbReference type="GO" id="GO:0005886">
    <property type="term" value="C:plasma membrane"/>
    <property type="evidence" value="ECO:0007669"/>
    <property type="project" value="TreeGrafter"/>
</dbReference>
<feature type="transmembrane region" description="Helical" evidence="6">
    <location>
        <begin position="107"/>
        <end position="127"/>
    </location>
</feature>
<accession>A0A4P5PEE8</accession>
<evidence type="ECO:0000256" key="2">
    <source>
        <dbReference type="ARBA" id="ARBA00010350"/>
    </source>
</evidence>
<keyword evidence="8" id="KW-1185">Reference proteome</keyword>
<evidence type="ECO:0000313" key="8">
    <source>
        <dbReference type="Proteomes" id="UP000290567"/>
    </source>
</evidence>
<dbReference type="AlphaFoldDB" id="A0A4P5PEE8"/>
<dbReference type="PANTHER" id="PTHR23291:SF50">
    <property type="entry name" value="PROTEIN LIFEGUARD 4"/>
    <property type="match status" value="1"/>
</dbReference>
<dbReference type="PANTHER" id="PTHR23291">
    <property type="entry name" value="BAX INHIBITOR-RELATED"/>
    <property type="match status" value="1"/>
</dbReference>
<dbReference type="CDD" id="cd10432">
    <property type="entry name" value="BI-1-like_bacterial"/>
    <property type="match status" value="1"/>
</dbReference>
<evidence type="ECO:0000256" key="4">
    <source>
        <dbReference type="ARBA" id="ARBA00022989"/>
    </source>
</evidence>
<feature type="transmembrane region" description="Helical" evidence="6">
    <location>
        <begin position="21"/>
        <end position="41"/>
    </location>
</feature>
<comment type="caution">
    <text evidence="7">The sequence shown here is derived from an EMBL/GenBank/DDBJ whole genome shotgun (WGS) entry which is preliminary data.</text>
</comment>
<comment type="similarity">
    <text evidence="2 6">Belongs to the BI1 family.</text>
</comment>
<dbReference type="Proteomes" id="UP000290567">
    <property type="component" value="Unassembled WGS sequence"/>
</dbReference>
<dbReference type="RefSeq" id="WP_146622941.1">
    <property type="nucleotide sequence ID" value="NZ_BJCC01000019.1"/>
</dbReference>
<dbReference type="InterPro" id="IPR006214">
    <property type="entry name" value="Bax_inhibitor_1-related"/>
</dbReference>
<dbReference type="OrthoDB" id="9793828at2"/>
<feature type="transmembrane region" description="Helical" evidence="6">
    <location>
        <begin position="139"/>
        <end position="158"/>
    </location>
</feature>
<evidence type="ECO:0000313" key="7">
    <source>
        <dbReference type="EMBL" id="GCF94518.1"/>
    </source>
</evidence>
<sequence>MNNQQTQTYGLNRFFGKIYAYLAMGIGISAVTSYLAIGPLFYETMQFVQNFPLGFMGLWIVEIVLVMVLGVKAQSNPSLAVGGFVVYSLLNGVTLAVTLMLYDIGTITAALVTSTVTFLAMSLIGSFTKRDLSGMGRAAYSSLIGIIIAMLLNVFVLQSSPVDFFISILMVLIMSGITAYDNQMIRRVYVQSNGQAGSGVAVFMALKLYLDFINLFLSFLRIFGKNN</sequence>
<evidence type="ECO:0000256" key="1">
    <source>
        <dbReference type="ARBA" id="ARBA00004141"/>
    </source>
</evidence>
<keyword evidence="4 6" id="KW-1133">Transmembrane helix</keyword>
<dbReference type="EMBL" id="BJCC01000019">
    <property type="protein sequence ID" value="GCF94518.1"/>
    <property type="molecule type" value="Genomic_DNA"/>
</dbReference>
<keyword evidence="5 6" id="KW-0472">Membrane</keyword>
<evidence type="ECO:0000256" key="3">
    <source>
        <dbReference type="ARBA" id="ARBA00022692"/>
    </source>
</evidence>
<keyword evidence="3 6" id="KW-0812">Transmembrane</keyword>
<feature type="transmembrane region" description="Helical" evidence="6">
    <location>
        <begin position="53"/>
        <end position="71"/>
    </location>
</feature>
<protein>
    <submittedName>
        <fullName evidence="7">Membrane protein</fullName>
    </submittedName>
</protein>
<dbReference type="Pfam" id="PF01027">
    <property type="entry name" value="Bax1-I"/>
    <property type="match status" value="1"/>
</dbReference>
<feature type="transmembrane region" description="Helical" evidence="6">
    <location>
        <begin position="164"/>
        <end position="180"/>
    </location>
</feature>